<dbReference type="SUPFAM" id="SSF46894">
    <property type="entry name" value="C-terminal effector domain of the bipartite response regulators"/>
    <property type="match status" value="1"/>
</dbReference>
<dbReference type="InterPro" id="IPR036388">
    <property type="entry name" value="WH-like_DNA-bd_sf"/>
</dbReference>
<sequence>MKSASIFKNADRIWKGIAKDTEEDELNFDLEVHKKLLSIFQVGDYYYYIFNIRRSAIEYMSDGIATLLGHDPKAVDVPYLLTMIHPEDQPWFLNFEHKVGEFFATLSPDEVMNYKVRYDYRIRRADGTYIRVLQQVVTIQHDGVNLLRSLGVHTDISHLKPDGIPVLSFIGMNGAPSYINVDVKKVFAADTTLSVREQEILRLLIEGMTSVEIAAEFSISKLTVDTHRKNLLRKYGCRNTAELISYAITSGLT</sequence>
<dbReference type="CDD" id="cd00130">
    <property type="entry name" value="PAS"/>
    <property type="match status" value="1"/>
</dbReference>
<dbReference type="InterPro" id="IPR001610">
    <property type="entry name" value="PAC"/>
</dbReference>
<protein>
    <recommendedName>
        <fullName evidence="4">HTH luxR-type domain-containing protein</fullName>
    </recommendedName>
</protein>
<organism evidence="5 6">
    <name type="scientific">Nemorincola caseinilytica</name>
    <dbReference type="NCBI Taxonomy" id="2054315"/>
    <lineage>
        <taxon>Bacteria</taxon>
        <taxon>Pseudomonadati</taxon>
        <taxon>Bacteroidota</taxon>
        <taxon>Chitinophagia</taxon>
        <taxon>Chitinophagales</taxon>
        <taxon>Chitinophagaceae</taxon>
        <taxon>Nemorincola</taxon>
    </lineage>
</organism>
<name>A0ABP8N2H4_9BACT</name>
<evidence type="ECO:0000313" key="6">
    <source>
        <dbReference type="Proteomes" id="UP001500067"/>
    </source>
</evidence>
<gene>
    <name evidence="5" type="ORF">GCM10023093_00100</name>
</gene>
<evidence type="ECO:0000256" key="2">
    <source>
        <dbReference type="ARBA" id="ARBA00023125"/>
    </source>
</evidence>
<dbReference type="InterPro" id="IPR000792">
    <property type="entry name" value="Tscrpt_reg_LuxR_C"/>
</dbReference>
<dbReference type="InterPro" id="IPR016032">
    <property type="entry name" value="Sig_transdc_resp-reg_C-effctor"/>
</dbReference>
<keyword evidence="2" id="KW-0238">DNA-binding</keyword>
<dbReference type="SMART" id="SM00086">
    <property type="entry name" value="PAC"/>
    <property type="match status" value="1"/>
</dbReference>
<comment type="caution">
    <text evidence="5">The sequence shown here is derived from an EMBL/GenBank/DDBJ whole genome shotgun (WGS) entry which is preliminary data.</text>
</comment>
<dbReference type="EMBL" id="BAABFA010000001">
    <property type="protein sequence ID" value="GAA4459324.1"/>
    <property type="molecule type" value="Genomic_DNA"/>
</dbReference>
<keyword evidence="6" id="KW-1185">Reference proteome</keyword>
<evidence type="ECO:0000256" key="3">
    <source>
        <dbReference type="ARBA" id="ARBA00023163"/>
    </source>
</evidence>
<dbReference type="Gene3D" id="3.30.450.20">
    <property type="entry name" value="PAS domain"/>
    <property type="match status" value="1"/>
</dbReference>
<dbReference type="PANTHER" id="PTHR44688">
    <property type="entry name" value="DNA-BINDING TRANSCRIPTIONAL ACTIVATOR DEVR_DOSR"/>
    <property type="match status" value="1"/>
</dbReference>
<dbReference type="RefSeq" id="WP_345076607.1">
    <property type="nucleotide sequence ID" value="NZ_BAABFA010000001.1"/>
</dbReference>
<evidence type="ECO:0000256" key="1">
    <source>
        <dbReference type="ARBA" id="ARBA00023015"/>
    </source>
</evidence>
<dbReference type="Proteomes" id="UP001500067">
    <property type="component" value="Unassembled WGS sequence"/>
</dbReference>
<dbReference type="InterPro" id="IPR035965">
    <property type="entry name" value="PAS-like_dom_sf"/>
</dbReference>
<dbReference type="Pfam" id="PF00196">
    <property type="entry name" value="GerE"/>
    <property type="match status" value="1"/>
</dbReference>
<dbReference type="PROSITE" id="PS50043">
    <property type="entry name" value="HTH_LUXR_2"/>
    <property type="match status" value="1"/>
</dbReference>
<reference evidence="6" key="1">
    <citation type="journal article" date="2019" name="Int. J. Syst. Evol. Microbiol.">
        <title>The Global Catalogue of Microorganisms (GCM) 10K type strain sequencing project: providing services to taxonomists for standard genome sequencing and annotation.</title>
        <authorList>
            <consortium name="The Broad Institute Genomics Platform"/>
            <consortium name="The Broad Institute Genome Sequencing Center for Infectious Disease"/>
            <person name="Wu L."/>
            <person name="Ma J."/>
        </authorList>
    </citation>
    <scope>NUCLEOTIDE SEQUENCE [LARGE SCALE GENOMIC DNA]</scope>
    <source>
        <strain evidence="6">JCM 32105</strain>
    </source>
</reference>
<dbReference type="SUPFAM" id="SSF55785">
    <property type="entry name" value="PYP-like sensor domain (PAS domain)"/>
    <property type="match status" value="1"/>
</dbReference>
<dbReference type="SMART" id="SM00421">
    <property type="entry name" value="HTH_LUXR"/>
    <property type="match status" value="1"/>
</dbReference>
<dbReference type="CDD" id="cd06170">
    <property type="entry name" value="LuxR_C_like"/>
    <property type="match status" value="1"/>
</dbReference>
<keyword evidence="1" id="KW-0805">Transcription regulation</keyword>
<dbReference type="PRINTS" id="PR00038">
    <property type="entry name" value="HTHLUXR"/>
</dbReference>
<evidence type="ECO:0000259" key="4">
    <source>
        <dbReference type="PROSITE" id="PS50043"/>
    </source>
</evidence>
<feature type="domain" description="HTH luxR-type" evidence="4">
    <location>
        <begin position="186"/>
        <end position="251"/>
    </location>
</feature>
<accession>A0ABP8N2H4</accession>
<dbReference type="InterPro" id="IPR000014">
    <property type="entry name" value="PAS"/>
</dbReference>
<dbReference type="PROSITE" id="PS00622">
    <property type="entry name" value="HTH_LUXR_1"/>
    <property type="match status" value="1"/>
</dbReference>
<dbReference type="PANTHER" id="PTHR44688:SF16">
    <property type="entry name" value="DNA-BINDING TRANSCRIPTIONAL ACTIVATOR DEVR_DOSR"/>
    <property type="match status" value="1"/>
</dbReference>
<keyword evidence="3" id="KW-0804">Transcription</keyword>
<evidence type="ECO:0000313" key="5">
    <source>
        <dbReference type="EMBL" id="GAA4459324.1"/>
    </source>
</evidence>
<dbReference type="Gene3D" id="1.10.10.10">
    <property type="entry name" value="Winged helix-like DNA-binding domain superfamily/Winged helix DNA-binding domain"/>
    <property type="match status" value="1"/>
</dbReference>
<proteinExistence type="predicted"/>